<evidence type="ECO:0000256" key="5">
    <source>
        <dbReference type="ARBA" id="ARBA00022777"/>
    </source>
</evidence>
<accession>A0ABT4ZSU7</accession>
<dbReference type="Proteomes" id="UP001211711">
    <property type="component" value="Unassembled WGS sequence"/>
</dbReference>
<dbReference type="Gene3D" id="1.10.510.10">
    <property type="entry name" value="Transferase(Phosphotransferase) domain 1"/>
    <property type="match status" value="1"/>
</dbReference>
<organism evidence="12 13">
    <name type="scientific">Sphaerospermopsis kisseleviana CS-549</name>
    <dbReference type="NCBI Taxonomy" id="3021783"/>
    <lineage>
        <taxon>Bacteria</taxon>
        <taxon>Bacillati</taxon>
        <taxon>Cyanobacteriota</taxon>
        <taxon>Cyanophyceae</taxon>
        <taxon>Nostocales</taxon>
        <taxon>Aphanizomenonaceae</taxon>
        <taxon>Sphaerospermopsis</taxon>
        <taxon>Sphaerospermopsis kisseleviana</taxon>
    </lineage>
</organism>
<dbReference type="EMBL" id="JAQMTI010000149">
    <property type="protein sequence ID" value="MDB9442196.1"/>
    <property type="molecule type" value="Genomic_DNA"/>
</dbReference>
<keyword evidence="2" id="KW-0723">Serine/threonine-protein kinase</keyword>
<feature type="region of interest" description="Disordered" evidence="10">
    <location>
        <begin position="386"/>
        <end position="405"/>
    </location>
</feature>
<feature type="region of interest" description="Disordered" evidence="10">
    <location>
        <begin position="436"/>
        <end position="477"/>
    </location>
</feature>
<keyword evidence="5 12" id="KW-0418">Kinase</keyword>
<evidence type="ECO:0000313" key="12">
    <source>
        <dbReference type="EMBL" id="MDB9442196.1"/>
    </source>
</evidence>
<dbReference type="Gene3D" id="3.90.1580.10">
    <property type="entry name" value="paralog of FGE (formylglycine-generating enzyme)"/>
    <property type="match status" value="1"/>
</dbReference>
<dbReference type="InterPro" id="IPR011009">
    <property type="entry name" value="Kinase-like_dom_sf"/>
</dbReference>
<feature type="non-terminal residue" evidence="12">
    <location>
        <position position="477"/>
    </location>
</feature>
<proteinExistence type="predicted"/>
<dbReference type="RefSeq" id="WP_272110307.1">
    <property type="nucleotide sequence ID" value="NZ_JAQMTI010000149.1"/>
</dbReference>
<dbReference type="InterPro" id="IPR017441">
    <property type="entry name" value="Protein_kinase_ATP_BS"/>
</dbReference>
<dbReference type="InterPro" id="IPR005532">
    <property type="entry name" value="SUMF_dom"/>
</dbReference>
<evidence type="ECO:0000256" key="7">
    <source>
        <dbReference type="ARBA" id="ARBA00047899"/>
    </source>
</evidence>
<dbReference type="PANTHER" id="PTHR24363:SF0">
    <property type="entry name" value="SERINE_THREONINE KINASE LIKE DOMAIN CONTAINING 1"/>
    <property type="match status" value="1"/>
</dbReference>
<evidence type="ECO:0000256" key="2">
    <source>
        <dbReference type="ARBA" id="ARBA00022527"/>
    </source>
</evidence>
<dbReference type="PROSITE" id="PS50011">
    <property type="entry name" value="PROTEIN_KINASE_DOM"/>
    <property type="match status" value="1"/>
</dbReference>
<dbReference type="Pfam" id="PF03781">
    <property type="entry name" value="FGE-sulfatase"/>
    <property type="match status" value="1"/>
</dbReference>
<dbReference type="SUPFAM" id="SSF56112">
    <property type="entry name" value="Protein kinase-like (PK-like)"/>
    <property type="match status" value="1"/>
</dbReference>
<comment type="caution">
    <text evidence="12">The sequence shown here is derived from an EMBL/GenBank/DDBJ whole genome shotgun (WGS) entry which is preliminary data.</text>
</comment>
<dbReference type="SMART" id="SM00220">
    <property type="entry name" value="S_TKc"/>
    <property type="match status" value="1"/>
</dbReference>
<feature type="compositionally biased region" description="Basic and acidic residues" evidence="10">
    <location>
        <begin position="393"/>
        <end position="402"/>
    </location>
</feature>
<comment type="catalytic activity">
    <reaction evidence="7">
        <text>L-threonyl-[protein] + ATP = O-phospho-L-threonyl-[protein] + ADP + H(+)</text>
        <dbReference type="Rhea" id="RHEA:46608"/>
        <dbReference type="Rhea" id="RHEA-COMP:11060"/>
        <dbReference type="Rhea" id="RHEA-COMP:11605"/>
        <dbReference type="ChEBI" id="CHEBI:15378"/>
        <dbReference type="ChEBI" id="CHEBI:30013"/>
        <dbReference type="ChEBI" id="CHEBI:30616"/>
        <dbReference type="ChEBI" id="CHEBI:61977"/>
        <dbReference type="ChEBI" id="CHEBI:456216"/>
        <dbReference type="EC" id="2.7.11.1"/>
    </reaction>
</comment>
<evidence type="ECO:0000256" key="10">
    <source>
        <dbReference type="SAM" id="MobiDB-lite"/>
    </source>
</evidence>
<name>A0ABT4ZSU7_9CYAN</name>
<sequence>MVIGVKLRQRYQISRVLGSGAFGDTYLAQDLDLPNHPQCVVKHLQIKPPNTAAALPVARRLFAQEAETLQKLGSHDQIPRLFAYFEENNEFYLVQEFVKGEDLSKEVYPQNKLPENQVKKLLIEILEVLNFVHQQNMIHRDLKPQNIMRRSGDGKIMLIDFGAVKETMTVNSQGQTILTVAIGTPGYMPSEQTAGSPKLASDIYAVGMLGIYALTGIQPHKLPKDPTTEEVIWRNWANVSEDFAKILTKMVRYHFSERYQDAGQTLKALTPAPAPAPPPPAPAPPPSLPPPKTDRRHFLQLASVAVGSFGLAVVANKLFSGSGEKITSIFTTSNNSNLKTFNFEVVKTNSQGSMINKSNASARYYEEDLGNGVILEMVEIPGGTFLMGSPESEAQRDSDEGPQRQVTVPSFFMGKYPVTQEQYEAIMGNNPSYFQGNGSTSLTNRGSTSLTNRGSTSLTNRGSTSLTNRGSTSLTNR</sequence>
<comment type="catalytic activity">
    <reaction evidence="8">
        <text>L-seryl-[protein] + ATP = O-phospho-L-seryl-[protein] + ADP + H(+)</text>
        <dbReference type="Rhea" id="RHEA:17989"/>
        <dbReference type="Rhea" id="RHEA-COMP:9863"/>
        <dbReference type="Rhea" id="RHEA-COMP:11604"/>
        <dbReference type="ChEBI" id="CHEBI:15378"/>
        <dbReference type="ChEBI" id="CHEBI:29999"/>
        <dbReference type="ChEBI" id="CHEBI:30616"/>
        <dbReference type="ChEBI" id="CHEBI:83421"/>
        <dbReference type="ChEBI" id="CHEBI:456216"/>
        <dbReference type="EC" id="2.7.11.1"/>
    </reaction>
</comment>
<evidence type="ECO:0000256" key="6">
    <source>
        <dbReference type="ARBA" id="ARBA00022840"/>
    </source>
</evidence>
<keyword evidence="6 9" id="KW-0067">ATP-binding</keyword>
<evidence type="ECO:0000256" key="8">
    <source>
        <dbReference type="ARBA" id="ARBA00048679"/>
    </source>
</evidence>
<dbReference type="CDD" id="cd14014">
    <property type="entry name" value="STKc_PknB_like"/>
    <property type="match status" value="1"/>
</dbReference>
<protein>
    <recommendedName>
        <fullName evidence="1">non-specific serine/threonine protein kinase</fullName>
        <ecNumber evidence="1">2.7.11.1</ecNumber>
    </recommendedName>
</protein>
<dbReference type="InterPro" id="IPR016187">
    <property type="entry name" value="CTDL_fold"/>
</dbReference>
<dbReference type="InterPro" id="IPR000719">
    <property type="entry name" value="Prot_kinase_dom"/>
</dbReference>
<dbReference type="Pfam" id="PF00069">
    <property type="entry name" value="Pkinase"/>
    <property type="match status" value="1"/>
</dbReference>
<dbReference type="PANTHER" id="PTHR24363">
    <property type="entry name" value="SERINE/THREONINE PROTEIN KINASE"/>
    <property type="match status" value="1"/>
</dbReference>
<reference evidence="12 13" key="1">
    <citation type="submission" date="2023-01" db="EMBL/GenBank/DDBJ databases">
        <title>Genomes from the Australian National Cyanobacteria Reference Collection.</title>
        <authorList>
            <person name="Willis A."/>
            <person name="Lee E.M.F."/>
        </authorList>
    </citation>
    <scope>NUCLEOTIDE SEQUENCE [LARGE SCALE GENOMIC DNA]</scope>
    <source>
        <strain evidence="12 13">CS-549</strain>
    </source>
</reference>
<keyword evidence="13" id="KW-1185">Reference proteome</keyword>
<keyword evidence="3" id="KW-0808">Transferase</keyword>
<evidence type="ECO:0000256" key="9">
    <source>
        <dbReference type="PROSITE-ProRule" id="PRU10141"/>
    </source>
</evidence>
<feature type="region of interest" description="Disordered" evidence="10">
    <location>
        <begin position="268"/>
        <end position="294"/>
    </location>
</feature>
<evidence type="ECO:0000256" key="4">
    <source>
        <dbReference type="ARBA" id="ARBA00022741"/>
    </source>
</evidence>
<feature type="domain" description="Protein kinase" evidence="11">
    <location>
        <begin position="11"/>
        <end position="270"/>
    </location>
</feature>
<dbReference type="InterPro" id="IPR042095">
    <property type="entry name" value="SUMF_sf"/>
</dbReference>
<dbReference type="SUPFAM" id="SSF56436">
    <property type="entry name" value="C-type lectin-like"/>
    <property type="match status" value="1"/>
</dbReference>
<dbReference type="GO" id="GO:0016301">
    <property type="term" value="F:kinase activity"/>
    <property type="evidence" value="ECO:0007669"/>
    <property type="project" value="UniProtKB-KW"/>
</dbReference>
<keyword evidence="4 9" id="KW-0547">Nucleotide-binding</keyword>
<dbReference type="EC" id="2.7.11.1" evidence="1"/>
<feature type="compositionally biased region" description="Pro residues" evidence="10">
    <location>
        <begin position="272"/>
        <end position="291"/>
    </location>
</feature>
<evidence type="ECO:0000259" key="11">
    <source>
        <dbReference type="PROSITE" id="PS50011"/>
    </source>
</evidence>
<dbReference type="PROSITE" id="PS00107">
    <property type="entry name" value="PROTEIN_KINASE_ATP"/>
    <property type="match status" value="1"/>
</dbReference>
<evidence type="ECO:0000256" key="3">
    <source>
        <dbReference type="ARBA" id="ARBA00022679"/>
    </source>
</evidence>
<evidence type="ECO:0000313" key="13">
    <source>
        <dbReference type="Proteomes" id="UP001211711"/>
    </source>
</evidence>
<evidence type="ECO:0000256" key="1">
    <source>
        <dbReference type="ARBA" id="ARBA00012513"/>
    </source>
</evidence>
<feature type="binding site" evidence="9">
    <location>
        <position position="42"/>
    </location>
    <ligand>
        <name>ATP</name>
        <dbReference type="ChEBI" id="CHEBI:30616"/>
    </ligand>
</feature>
<gene>
    <name evidence="12" type="ORF">PN497_12610</name>
</gene>